<dbReference type="InterPro" id="IPR029058">
    <property type="entry name" value="AB_hydrolase_fold"/>
</dbReference>
<sequence>MIDFNSYTEQAKHYDETIEIVAKITAGSVENLSYRLYRQSAEPTDVIIVYHGGGVNRDAGYDILARQLAALQGVAVCLVDIRGHGCSAGERGTVEQPERIWRDVDVMMAEMRRYFPQARRHLFGHSSGAGMLLNYFTRYPFEQRADSLIMLAPELGPFAGTARNAASSFAQVRQWPFVVNALSGGRLCGQFRAVKLNFTPEVLEMAPSFVRQYSVNMANALTPRHPGKQLAELPVPTLLLAAAQDELFSPQAMRDFAGKHGNGWLEFRFIEDSTHLDCVFKAHRYIHQYIAGERRGA</sequence>
<protein>
    <submittedName>
        <fullName evidence="2">Lysophospholipase</fullName>
    </submittedName>
</protein>
<accession>A0A1Q4P3S1</accession>
<organism evidence="2 3">
    <name type="scientific">Serratia marcescens</name>
    <dbReference type="NCBI Taxonomy" id="615"/>
    <lineage>
        <taxon>Bacteria</taxon>
        <taxon>Pseudomonadati</taxon>
        <taxon>Pseudomonadota</taxon>
        <taxon>Gammaproteobacteria</taxon>
        <taxon>Enterobacterales</taxon>
        <taxon>Yersiniaceae</taxon>
        <taxon>Serratia</taxon>
    </lineage>
</organism>
<evidence type="ECO:0000313" key="2">
    <source>
        <dbReference type="EMBL" id="OKB67770.1"/>
    </source>
</evidence>
<dbReference type="OrthoDB" id="9780765at2"/>
<dbReference type="SUPFAM" id="SSF53474">
    <property type="entry name" value="alpha/beta-Hydrolases"/>
    <property type="match status" value="1"/>
</dbReference>
<dbReference type="PANTHER" id="PTHR11614">
    <property type="entry name" value="PHOSPHOLIPASE-RELATED"/>
    <property type="match status" value="1"/>
</dbReference>
<dbReference type="AlphaFoldDB" id="A0A1Q4P3S1"/>
<proteinExistence type="predicted"/>
<reference evidence="2 3" key="1">
    <citation type="submission" date="2016-09" db="EMBL/GenBank/DDBJ databases">
        <title>Serratia marcescens MSU-97 and epiphytic antimycotic-producing bacteria.</title>
        <authorList>
            <person name="Matilla M.A."/>
        </authorList>
    </citation>
    <scope>NUCLEOTIDE SEQUENCE [LARGE SCALE GENOMIC DNA]</scope>
    <source>
        <strain evidence="2 3">MSU-97</strain>
    </source>
</reference>
<dbReference type="RefSeq" id="WP_073529476.1">
    <property type="nucleotide sequence ID" value="NZ_MJAO01000004.1"/>
</dbReference>
<evidence type="ECO:0000259" key="1">
    <source>
        <dbReference type="Pfam" id="PF12146"/>
    </source>
</evidence>
<comment type="caution">
    <text evidence="2">The sequence shown here is derived from an EMBL/GenBank/DDBJ whole genome shotgun (WGS) entry which is preliminary data.</text>
</comment>
<gene>
    <name evidence="2" type="ORF">BHU62_04830</name>
</gene>
<feature type="domain" description="Serine aminopeptidase S33" evidence="1">
    <location>
        <begin position="42"/>
        <end position="275"/>
    </location>
</feature>
<dbReference type="EMBL" id="MJAO01000004">
    <property type="protein sequence ID" value="OKB67770.1"/>
    <property type="molecule type" value="Genomic_DNA"/>
</dbReference>
<name>A0A1Q4P3S1_SERMA</name>
<dbReference type="Pfam" id="PF12146">
    <property type="entry name" value="Hydrolase_4"/>
    <property type="match status" value="1"/>
</dbReference>
<evidence type="ECO:0000313" key="3">
    <source>
        <dbReference type="Proteomes" id="UP000185770"/>
    </source>
</evidence>
<dbReference type="InterPro" id="IPR022742">
    <property type="entry name" value="Hydrolase_4"/>
</dbReference>
<dbReference type="InterPro" id="IPR051044">
    <property type="entry name" value="MAG_DAG_Lipase"/>
</dbReference>
<dbReference type="Gene3D" id="3.40.50.1820">
    <property type="entry name" value="alpha/beta hydrolase"/>
    <property type="match status" value="1"/>
</dbReference>
<dbReference type="Proteomes" id="UP000185770">
    <property type="component" value="Unassembled WGS sequence"/>
</dbReference>